<dbReference type="InterPro" id="IPR032808">
    <property type="entry name" value="DoxX"/>
</dbReference>
<evidence type="ECO:0000313" key="9">
    <source>
        <dbReference type="Proteomes" id="UP000241421"/>
    </source>
</evidence>
<dbReference type="PANTHER" id="PTHR33452">
    <property type="entry name" value="OXIDOREDUCTASE CATD-RELATED"/>
    <property type="match status" value="1"/>
</dbReference>
<gene>
    <name evidence="8" type="ORF">C7C56_020175</name>
</gene>
<evidence type="ECO:0000256" key="7">
    <source>
        <dbReference type="SAM" id="Phobius"/>
    </source>
</evidence>
<comment type="caution">
    <text evidence="8">The sequence shown here is derived from an EMBL/GenBank/DDBJ whole genome shotgun (WGS) entry which is preliminary data.</text>
</comment>
<feature type="transmembrane region" description="Helical" evidence="7">
    <location>
        <begin position="20"/>
        <end position="37"/>
    </location>
</feature>
<organism evidence="8 9">
    <name type="scientific">Massilia glaciei</name>
    <dbReference type="NCBI Taxonomy" id="1524097"/>
    <lineage>
        <taxon>Bacteria</taxon>
        <taxon>Pseudomonadati</taxon>
        <taxon>Pseudomonadota</taxon>
        <taxon>Betaproteobacteria</taxon>
        <taxon>Burkholderiales</taxon>
        <taxon>Oxalobacteraceae</taxon>
        <taxon>Telluria group</taxon>
        <taxon>Massilia</taxon>
    </lineage>
</organism>
<evidence type="ECO:0000256" key="4">
    <source>
        <dbReference type="ARBA" id="ARBA00022692"/>
    </source>
</evidence>
<evidence type="ECO:0000256" key="3">
    <source>
        <dbReference type="ARBA" id="ARBA00022475"/>
    </source>
</evidence>
<evidence type="ECO:0000256" key="2">
    <source>
        <dbReference type="ARBA" id="ARBA00006679"/>
    </source>
</evidence>
<dbReference type="EMBL" id="PXWF02000274">
    <property type="protein sequence ID" value="PWF43926.1"/>
    <property type="molecule type" value="Genomic_DNA"/>
</dbReference>
<proteinExistence type="inferred from homology"/>
<reference evidence="8 9" key="1">
    <citation type="submission" date="2018-04" db="EMBL/GenBank/DDBJ databases">
        <title>Massilia violaceinigra sp. nov., a novel purple-pigmented bacterium isolated from Tianshan glacier, Xinjiang, China.</title>
        <authorList>
            <person name="Wang H."/>
        </authorList>
    </citation>
    <scope>NUCLEOTIDE SEQUENCE [LARGE SCALE GENOMIC DNA]</scope>
    <source>
        <strain evidence="8 9">B448-2</strain>
    </source>
</reference>
<evidence type="ECO:0000256" key="5">
    <source>
        <dbReference type="ARBA" id="ARBA00022989"/>
    </source>
</evidence>
<dbReference type="AlphaFoldDB" id="A0A2U2HG80"/>
<comment type="similarity">
    <text evidence="2">Belongs to the DoxX family.</text>
</comment>
<evidence type="ECO:0000313" key="8">
    <source>
        <dbReference type="EMBL" id="PWF43926.1"/>
    </source>
</evidence>
<feature type="transmembrane region" description="Helical" evidence="7">
    <location>
        <begin position="63"/>
        <end position="81"/>
    </location>
</feature>
<dbReference type="OrthoDB" id="346004at2"/>
<keyword evidence="3" id="KW-1003">Cell membrane</keyword>
<comment type="subcellular location">
    <subcellularLocation>
        <location evidence="1">Cell membrane</location>
        <topology evidence="1">Multi-pass membrane protein</topology>
    </subcellularLocation>
</comment>
<keyword evidence="9" id="KW-1185">Reference proteome</keyword>
<keyword evidence="4 7" id="KW-0812">Transmembrane</keyword>
<feature type="transmembrane region" description="Helical" evidence="7">
    <location>
        <begin position="112"/>
        <end position="131"/>
    </location>
</feature>
<sequence length="149" mass="16477">MPTRAAWLELSFLRAGDDLAFLLLRLLTGAFLLHGVWDNIESAARMQEFVGFLRANKFIHPELMAPLSVWGQLFCGVAFLLGALTRWAGLICALNFVVACAMVHWHQDLRGWWPAAVLIAIGLVMATHGAGRFSLDEWYARSIGRAPAG</sequence>
<dbReference type="InterPro" id="IPR051907">
    <property type="entry name" value="DoxX-like_oxidoreductase"/>
</dbReference>
<keyword evidence="6 7" id="KW-0472">Membrane</keyword>
<dbReference type="PANTHER" id="PTHR33452:SF1">
    <property type="entry name" value="INNER MEMBRANE PROTEIN YPHA-RELATED"/>
    <property type="match status" value="1"/>
</dbReference>
<feature type="transmembrane region" description="Helical" evidence="7">
    <location>
        <begin position="87"/>
        <end position="105"/>
    </location>
</feature>
<accession>A0A2U2HG80</accession>
<dbReference type="RefSeq" id="WP_106759162.1">
    <property type="nucleotide sequence ID" value="NZ_PXWF02000274.1"/>
</dbReference>
<evidence type="ECO:0000256" key="6">
    <source>
        <dbReference type="ARBA" id="ARBA00023136"/>
    </source>
</evidence>
<name>A0A2U2HG80_9BURK</name>
<evidence type="ECO:0000256" key="1">
    <source>
        <dbReference type="ARBA" id="ARBA00004651"/>
    </source>
</evidence>
<dbReference type="GO" id="GO:0005886">
    <property type="term" value="C:plasma membrane"/>
    <property type="evidence" value="ECO:0007669"/>
    <property type="project" value="UniProtKB-SubCell"/>
</dbReference>
<dbReference type="Proteomes" id="UP000241421">
    <property type="component" value="Unassembled WGS sequence"/>
</dbReference>
<dbReference type="Pfam" id="PF07681">
    <property type="entry name" value="DoxX"/>
    <property type="match status" value="1"/>
</dbReference>
<keyword evidence="5 7" id="KW-1133">Transmembrane helix</keyword>
<protein>
    <submittedName>
        <fullName evidence="8">DoxX family protein</fullName>
    </submittedName>
</protein>